<feature type="compositionally biased region" description="Polar residues" evidence="2">
    <location>
        <begin position="516"/>
        <end position="528"/>
    </location>
</feature>
<name>A0A7L3JJF3_THACH</name>
<dbReference type="OrthoDB" id="10038993at2759"/>
<dbReference type="AlphaFoldDB" id="A0A7L3JJF3"/>
<feature type="non-terminal residue" evidence="3">
    <location>
        <position position="1"/>
    </location>
</feature>
<evidence type="ECO:0000313" key="4">
    <source>
        <dbReference type="Proteomes" id="UP000556761"/>
    </source>
</evidence>
<sequence length="835" mass="91231">MSAPLIPNKSCYAQLQDNHSEIKNNNESIVSVGDTNANQIVTKFRITEGDVRRRALTDEGGNIHSGGSEKVTHLNTEQNKLLTFKDSRTCHTGVQESKLPSTTSREMGKGCRTSEAKNISRHIRISRGQSLSNLKSSSNDANPEVISKGDVDFTQNFSKGKMPRTVEMERIKRLSLGRPSKFSPQSETFAKDCVGRVSCKRLLSASLDSIDRSHHLIGNTEKSQKTSTDHFLGMVFHPLDNTSEENTMFYSKPSTSGNKKISKPENVPNVNVESTLHTSHSQHSAVKPNEIARKSEAQLGQGDKSKKLELKTAPSLQSKNTCQQKIERIMLVEFLGCQEDENAAMQEQKGSGSDTSKFQASHFKDTCNKVEDPLSSQVVTYPDDKLLSDNVTIGGEWRGSNDSEEYFADKEVETIFPLTCDSKSSGKATPRRNENLHELDAGCAETVGEEISLIHNINLPDSKPLKVNENKQMLVKGNTEDAAVPASDLSDQHGACSAETASNQQPDNHDSDSETSRFSVPSKKTANAQKHPPEEAPESCNVSAKGDAFLCVPTPVHPVATLDVNSQPMLSDSNLKDLYALHVEKLSPSSVLPPVDSTQLLNISPKVPIKTACSSAIPKPILVHSKGSLTDKADVDSDCSEKLEESIEMKPAIPRPKPVRPKIITYIRRNPRSIEQLDPSFAPAGLPFSSPACGMPISTEQKVSNGGEAKPPSILYDKFKPDLQKPRLFSSGLVVSGIRPPGHHFSPMSEKFLQEVGERPAKDEFCPPPYTHYEVPPSFYRSAMILKPQLGLGAVSRLPSAKSRILIASQRSSGSCLHQQGEITSAPSLYHPDAS</sequence>
<feature type="compositionally biased region" description="Polar residues" evidence="2">
    <location>
        <begin position="127"/>
        <end position="141"/>
    </location>
</feature>
<keyword evidence="4" id="KW-1185">Reference proteome</keyword>
<dbReference type="EMBL" id="VZTW01044826">
    <property type="protein sequence ID" value="NXU29849.1"/>
    <property type="molecule type" value="Genomic_DNA"/>
</dbReference>
<proteinExistence type="predicted"/>
<accession>A0A7L3JJF3</accession>
<dbReference type="PANTHER" id="PTHR24200:SF14">
    <property type="entry name" value="MICROTUBULE-ASSOCIATED TUMOR SUPPRESSOR CANDIDATE 2"/>
    <property type="match status" value="1"/>
</dbReference>
<evidence type="ECO:0000256" key="1">
    <source>
        <dbReference type="ARBA" id="ARBA00023054"/>
    </source>
</evidence>
<dbReference type="GO" id="GO:0005634">
    <property type="term" value="C:nucleus"/>
    <property type="evidence" value="ECO:0007669"/>
    <property type="project" value="TreeGrafter"/>
</dbReference>
<dbReference type="PANTHER" id="PTHR24200">
    <property type="entry name" value="TOUCAN, ISOFORM A"/>
    <property type="match status" value="1"/>
</dbReference>
<feature type="compositionally biased region" description="Polar residues" evidence="2">
    <location>
        <begin position="93"/>
        <end position="105"/>
    </location>
</feature>
<feature type="compositionally biased region" description="Basic and acidic residues" evidence="2">
    <location>
        <begin position="106"/>
        <end position="115"/>
    </location>
</feature>
<dbReference type="GO" id="GO:0008017">
    <property type="term" value="F:microtubule binding"/>
    <property type="evidence" value="ECO:0007669"/>
    <property type="project" value="TreeGrafter"/>
</dbReference>
<organism evidence="3 4">
    <name type="scientific">Thalassarche chlororhynchos</name>
    <name type="common">Atlantic yellow-nosed albatross</name>
    <name type="synonym">Diomedea chlororhynchos</name>
    <dbReference type="NCBI Taxonomy" id="54017"/>
    <lineage>
        <taxon>Eukaryota</taxon>
        <taxon>Metazoa</taxon>
        <taxon>Chordata</taxon>
        <taxon>Craniata</taxon>
        <taxon>Vertebrata</taxon>
        <taxon>Euteleostomi</taxon>
        <taxon>Archelosauria</taxon>
        <taxon>Archosauria</taxon>
        <taxon>Dinosauria</taxon>
        <taxon>Saurischia</taxon>
        <taxon>Theropoda</taxon>
        <taxon>Coelurosauria</taxon>
        <taxon>Aves</taxon>
        <taxon>Neognathae</taxon>
        <taxon>Neoaves</taxon>
        <taxon>Aequornithes</taxon>
        <taxon>Procellariiformes</taxon>
        <taxon>Diomedeidae</taxon>
        <taxon>Thalassarche</taxon>
    </lineage>
</organism>
<feature type="region of interest" description="Disordered" evidence="2">
    <location>
        <begin position="93"/>
        <end position="147"/>
    </location>
</feature>
<dbReference type="GO" id="GO:0005737">
    <property type="term" value="C:cytoplasm"/>
    <property type="evidence" value="ECO:0007669"/>
    <property type="project" value="TreeGrafter"/>
</dbReference>
<evidence type="ECO:0000313" key="3">
    <source>
        <dbReference type="EMBL" id="NXU29849.1"/>
    </source>
</evidence>
<dbReference type="Proteomes" id="UP000556761">
    <property type="component" value="Unassembled WGS sequence"/>
</dbReference>
<feature type="region of interest" description="Disordered" evidence="2">
    <location>
        <begin position="484"/>
        <end position="541"/>
    </location>
</feature>
<dbReference type="InterPro" id="IPR051293">
    <property type="entry name" value="MTUS1/CCDC69"/>
</dbReference>
<comment type="caution">
    <text evidence="3">The sequence shown here is derived from an EMBL/GenBank/DDBJ whole genome shotgun (WGS) entry which is preliminary data.</text>
</comment>
<reference evidence="3 4" key="1">
    <citation type="submission" date="2019-09" db="EMBL/GenBank/DDBJ databases">
        <title>Bird 10,000 Genomes (B10K) Project - Family phase.</title>
        <authorList>
            <person name="Zhang G."/>
        </authorList>
    </citation>
    <scope>NUCLEOTIDE SEQUENCE [LARGE SCALE GENOMIC DNA]</scope>
    <source>
        <strain evidence="3">B10K-DU-029-24</strain>
        <tissue evidence="3">Muscle</tissue>
    </source>
</reference>
<evidence type="ECO:0000256" key="2">
    <source>
        <dbReference type="SAM" id="MobiDB-lite"/>
    </source>
</evidence>
<gene>
    <name evidence="3" type="primary">Mtus2_1</name>
    <name evidence="3" type="ORF">THACHL_R12030</name>
</gene>
<keyword evidence="1" id="KW-0175">Coiled coil</keyword>
<feature type="non-terminal residue" evidence="3">
    <location>
        <position position="835"/>
    </location>
</feature>
<protein>
    <submittedName>
        <fullName evidence="3">MTUS2 protein</fullName>
    </submittedName>
</protein>